<evidence type="ECO:0000256" key="2">
    <source>
        <dbReference type="ARBA" id="ARBA00022801"/>
    </source>
</evidence>
<proteinExistence type="predicted"/>
<keyword evidence="1" id="KW-0547">Nucleotide-binding</keyword>
<dbReference type="Pfam" id="PF02626">
    <property type="entry name" value="CT_A_B"/>
    <property type="match status" value="1"/>
</dbReference>
<dbReference type="AlphaFoldDB" id="A0A839R2D2"/>
<dbReference type="SMART" id="SM00796">
    <property type="entry name" value="AHS1"/>
    <property type="match status" value="1"/>
</dbReference>
<dbReference type="InterPro" id="IPR003778">
    <property type="entry name" value="CT_A_B"/>
</dbReference>
<reference evidence="7 8" key="1">
    <citation type="submission" date="2020-08" db="EMBL/GenBank/DDBJ databases">
        <title>Sequencing the genomes of 1000 actinobacteria strains.</title>
        <authorList>
            <person name="Klenk H.-P."/>
        </authorList>
    </citation>
    <scope>NUCLEOTIDE SEQUENCE [LARGE SCALE GENOMIC DNA]</scope>
    <source>
        <strain evidence="7 8">DSM 23040</strain>
    </source>
</reference>
<dbReference type="InterPro" id="IPR029000">
    <property type="entry name" value="Cyclophilin-like_dom_sf"/>
</dbReference>
<dbReference type="SUPFAM" id="SSF50891">
    <property type="entry name" value="Cyclophilin-like"/>
    <property type="match status" value="2"/>
</dbReference>
<accession>A0A839R2D2</accession>
<evidence type="ECO:0000256" key="4">
    <source>
        <dbReference type="SAM" id="MobiDB-lite"/>
    </source>
</evidence>
<dbReference type="EMBL" id="JACHWP010000002">
    <property type="protein sequence ID" value="MBB3022966.1"/>
    <property type="molecule type" value="Genomic_DNA"/>
</dbReference>
<evidence type="ECO:0000256" key="3">
    <source>
        <dbReference type="ARBA" id="ARBA00022840"/>
    </source>
</evidence>
<comment type="caution">
    <text evidence="7">The sequence shown here is derived from an EMBL/GenBank/DDBJ whole genome shotgun (WGS) entry which is preliminary data.</text>
</comment>
<dbReference type="GO" id="GO:0016787">
    <property type="term" value="F:hydrolase activity"/>
    <property type="evidence" value="ECO:0007669"/>
    <property type="project" value="UniProtKB-KW"/>
</dbReference>
<dbReference type="Proteomes" id="UP000568050">
    <property type="component" value="Unassembled WGS sequence"/>
</dbReference>
<keyword evidence="8" id="KW-1185">Reference proteome</keyword>
<evidence type="ECO:0000259" key="6">
    <source>
        <dbReference type="SMART" id="SM00797"/>
    </source>
</evidence>
<dbReference type="PANTHER" id="PTHR43309:SF3">
    <property type="entry name" value="5-OXOPROLINASE SUBUNIT C"/>
    <property type="match status" value="1"/>
</dbReference>
<dbReference type="Gene3D" id="2.40.100.10">
    <property type="entry name" value="Cyclophilin-like"/>
    <property type="match status" value="2"/>
</dbReference>
<feature type="region of interest" description="Disordered" evidence="4">
    <location>
        <begin position="406"/>
        <end position="436"/>
    </location>
</feature>
<feature type="domain" description="Carboxyltransferase" evidence="6">
    <location>
        <begin position="267"/>
        <end position="562"/>
    </location>
</feature>
<evidence type="ECO:0000256" key="1">
    <source>
        <dbReference type="ARBA" id="ARBA00022741"/>
    </source>
</evidence>
<protein>
    <submittedName>
        <fullName evidence="7">KipI family sensor histidine kinase inhibitor</fullName>
    </submittedName>
</protein>
<dbReference type="InterPro" id="IPR003833">
    <property type="entry name" value="CT_C_D"/>
</dbReference>
<evidence type="ECO:0000313" key="7">
    <source>
        <dbReference type="EMBL" id="MBB3022966.1"/>
    </source>
</evidence>
<dbReference type="PANTHER" id="PTHR43309">
    <property type="entry name" value="5-OXOPROLINASE SUBUNIT C"/>
    <property type="match status" value="1"/>
</dbReference>
<evidence type="ECO:0000313" key="8">
    <source>
        <dbReference type="Proteomes" id="UP000568050"/>
    </source>
</evidence>
<keyword evidence="2" id="KW-0378">Hydrolase</keyword>
<dbReference type="InterPro" id="IPR052708">
    <property type="entry name" value="PxpC"/>
</dbReference>
<dbReference type="Gene3D" id="3.30.1360.40">
    <property type="match status" value="1"/>
</dbReference>
<name>A0A839R2D2_9MICO</name>
<organism evidence="7 8">
    <name type="scientific">Helcobacillus massiliensis</name>
    <dbReference type="NCBI Taxonomy" id="521392"/>
    <lineage>
        <taxon>Bacteria</taxon>
        <taxon>Bacillati</taxon>
        <taxon>Actinomycetota</taxon>
        <taxon>Actinomycetes</taxon>
        <taxon>Micrococcales</taxon>
        <taxon>Dermabacteraceae</taxon>
        <taxon>Helcobacillus</taxon>
    </lineage>
</organism>
<evidence type="ECO:0000259" key="5">
    <source>
        <dbReference type="SMART" id="SM00796"/>
    </source>
</evidence>
<dbReference type="SMART" id="SM00797">
    <property type="entry name" value="AHS2"/>
    <property type="match status" value="1"/>
</dbReference>
<dbReference type="RefSeq" id="WP_183375671.1">
    <property type="nucleotide sequence ID" value="NZ_CBCSFZ010000001.1"/>
</dbReference>
<dbReference type="NCBIfam" id="TIGR00724">
    <property type="entry name" value="urea_amlyse_rel"/>
    <property type="match status" value="1"/>
</dbReference>
<gene>
    <name evidence="7" type="ORF">FHX50_001249</name>
</gene>
<sequence>MSRPLRWAGARAFLVECTDLPEVMRLHAHLSQHPLPGQVQVLAAAETVLVEFESGPRAAGGADALQQLQLDERAAVAGRIIDIDVVYSGEDLREVGELTGLGADGVIAAHTGAEWTAAFGGFAPGFVYLAADGDPLQVPRRTSPRPAVPAGSVALAGAFSAVYPQKSPGGWQLIGHTDAVLWDLGREEPSLIRPGDTVRYRAVTEQIRVQDPSAAHQDEPAADPSQLPAVPQRPVTASRPDADYALEVTDPGMQALMQDMGRPGHGDLGVVASGAVDRASARQANRLVGNDARCAVVEALLDGFALTARGHHVVSVTGAAGPLRIDGPNGTRTAVRWSAIPLYDGETLRIDMPTTGLRTYVAVRGGFDVPVVLGSASRDIISGIGPEPLAAGDVLAVHRRGGHVGAPEVPAVSAPTTGSLPVLPDPEDRAEPAVSLPPRDDTAVLRILPGPRDDWFTPEAMQELTSRTWVVSNQSNRVGVRFDEPAGGGLTRARDGELASEGAVTGSLQVPHSGVPVLFLSDHPVTGGYPVIAVVVPEDLPLAGQLPPGAHVRFELTESPDA</sequence>
<dbReference type="GO" id="GO:0005524">
    <property type="term" value="F:ATP binding"/>
    <property type="evidence" value="ECO:0007669"/>
    <property type="project" value="UniProtKB-KW"/>
</dbReference>
<feature type="domain" description="Carboxyltransferase" evidence="5">
    <location>
        <begin position="5"/>
        <end position="192"/>
    </location>
</feature>
<dbReference type="Pfam" id="PF02682">
    <property type="entry name" value="CT_C_D"/>
    <property type="match status" value="1"/>
</dbReference>
<keyword evidence="3" id="KW-0067">ATP-binding</keyword>
<feature type="region of interest" description="Disordered" evidence="4">
    <location>
        <begin position="210"/>
        <end position="239"/>
    </location>
</feature>